<evidence type="ECO:0000259" key="4">
    <source>
        <dbReference type="Pfam" id="PF21719"/>
    </source>
</evidence>
<organism evidence="5 6">
    <name type="scientific">Ditylenchus dipsaci</name>
    <dbReference type="NCBI Taxonomy" id="166011"/>
    <lineage>
        <taxon>Eukaryota</taxon>
        <taxon>Metazoa</taxon>
        <taxon>Ecdysozoa</taxon>
        <taxon>Nematoda</taxon>
        <taxon>Chromadorea</taxon>
        <taxon>Rhabditida</taxon>
        <taxon>Tylenchina</taxon>
        <taxon>Tylenchomorpha</taxon>
        <taxon>Sphaerularioidea</taxon>
        <taxon>Anguinidae</taxon>
        <taxon>Anguininae</taxon>
        <taxon>Ditylenchus</taxon>
    </lineage>
</organism>
<evidence type="ECO:0000256" key="2">
    <source>
        <dbReference type="ARBA" id="ARBA00022737"/>
    </source>
</evidence>
<dbReference type="InterPro" id="IPR049092">
    <property type="entry name" value="MIOS_a-sol"/>
</dbReference>
<sequence>MYHYPDDLQKTYLTRFPGIKHIIKDMKSSSTTRNDEITYRNRVFTNEKRETILRICGWPSFEDRTACKLMFDELMNRPKVESKTRACALAMFSVQGPTPRSISNGCVILRILKNSLKKTRKNCRPVEKDGSESDGCVEQVNGIKVPDYELLCNEISDSYLLAIIKFLARREFYNAFLHEIISLENMELEDKLAFAAIHMDDESLNIALDNLLGELRDQRPLSALLITGWTTTMNATKFCTDMLTKKTTSRQLQYYSSFTGVKISELLSKAIDAEERRSPRRRTETFLSSLLRVNRTNFAESEGRTRLMSAQAATPKCTICRQHYGSQASASKPEVAGTTSKTSAIDHWFVWCCSCNHGGHLSHIRDWFQEYKACPASGCDCLCMDRDHSLRDDLIVPLQM</sequence>
<dbReference type="WBParaSite" id="jg25972">
    <property type="protein sequence ID" value="jg25972"/>
    <property type="gene ID" value="jg25972"/>
</dbReference>
<dbReference type="Pfam" id="PF21719">
    <property type="entry name" value="MIOS_a-sol"/>
    <property type="match status" value="1"/>
</dbReference>
<dbReference type="Pfam" id="PF17034">
    <property type="entry name" value="zinc_ribbon_16"/>
    <property type="match status" value="1"/>
</dbReference>
<keyword evidence="1" id="KW-0853">WD repeat</keyword>
<evidence type="ECO:0000313" key="5">
    <source>
        <dbReference type="Proteomes" id="UP000887574"/>
    </source>
</evidence>
<dbReference type="CDD" id="cd16691">
    <property type="entry name" value="mRING-H2-C3H3C2_Mio"/>
    <property type="match status" value="1"/>
</dbReference>
<feature type="domain" description="GATOR2 complex protein MIO zinc-ribbon like" evidence="3">
    <location>
        <begin position="290"/>
        <end position="384"/>
    </location>
</feature>
<feature type="domain" description="MIOS-like alpha-solenoid" evidence="4">
    <location>
        <begin position="14"/>
        <end position="95"/>
    </location>
</feature>
<protein>
    <submittedName>
        <fullName evidence="6">GATOR complex protein MIO zinc-ribbon like domain-containing protein</fullName>
    </submittedName>
</protein>
<dbReference type="InterPro" id="IPR037593">
    <property type="entry name" value="MIOS/Sea4"/>
</dbReference>
<dbReference type="PANTHER" id="PTHR16453:SF9">
    <property type="entry name" value="GATOR COMPLEX PROTEIN MIOS"/>
    <property type="match status" value="1"/>
</dbReference>
<reference evidence="6" key="1">
    <citation type="submission" date="2022-11" db="UniProtKB">
        <authorList>
            <consortium name="WormBaseParasite"/>
        </authorList>
    </citation>
    <scope>IDENTIFICATION</scope>
</reference>
<dbReference type="GO" id="GO:0005737">
    <property type="term" value="C:cytoplasm"/>
    <property type="evidence" value="ECO:0007669"/>
    <property type="project" value="TreeGrafter"/>
</dbReference>
<evidence type="ECO:0000313" key="6">
    <source>
        <dbReference type="WBParaSite" id="jg25972"/>
    </source>
</evidence>
<dbReference type="InterPro" id="IPR031488">
    <property type="entry name" value="Zn_ribbon_mio"/>
</dbReference>
<evidence type="ECO:0000256" key="1">
    <source>
        <dbReference type="ARBA" id="ARBA00022574"/>
    </source>
</evidence>
<name>A0A915E1K0_9BILA</name>
<proteinExistence type="predicted"/>
<dbReference type="PANTHER" id="PTHR16453">
    <property type="entry name" value="WD40 DOMAIN-CONTAINING PROTEIN MIO FAMILY MEMBER"/>
    <property type="match status" value="1"/>
</dbReference>
<accession>A0A915E1K0</accession>
<dbReference type="AlphaFoldDB" id="A0A915E1K0"/>
<evidence type="ECO:0000259" key="3">
    <source>
        <dbReference type="Pfam" id="PF17034"/>
    </source>
</evidence>
<keyword evidence="5" id="KW-1185">Reference proteome</keyword>
<dbReference type="Proteomes" id="UP000887574">
    <property type="component" value="Unplaced"/>
</dbReference>
<keyword evidence="2" id="KW-0677">Repeat</keyword>